<dbReference type="InterPro" id="IPR036259">
    <property type="entry name" value="MFS_trans_sf"/>
</dbReference>
<accession>A0A7R9FMS4</accession>
<feature type="transmembrane region" description="Helical" evidence="9">
    <location>
        <begin position="257"/>
        <end position="277"/>
    </location>
</feature>
<dbReference type="SUPFAM" id="SSF103473">
    <property type="entry name" value="MFS general substrate transporter"/>
    <property type="match status" value="1"/>
</dbReference>
<evidence type="ECO:0000256" key="9">
    <source>
        <dbReference type="SAM" id="Phobius"/>
    </source>
</evidence>
<reference evidence="10" key="1">
    <citation type="submission" date="2020-11" db="EMBL/GenBank/DDBJ databases">
        <authorList>
            <person name="Tran Van P."/>
        </authorList>
    </citation>
    <scope>NUCLEOTIDE SEQUENCE</scope>
</reference>
<evidence type="ECO:0000256" key="8">
    <source>
        <dbReference type="ARBA" id="ARBA00041910"/>
    </source>
</evidence>
<dbReference type="EMBL" id="OE001188">
    <property type="protein sequence ID" value="CAD7456197.1"/>
    <property type="molecule type" value="Genomic_DNA"/>
</dbReference>
<evidence type="ECO:0000256" key="1">
    <source>
        <dbReference type="ARBA" id="ARBA00004141"/>
    </source>
</evidence>
<dbReference type="GO" id="GO:0016020">
    <property type="term" value="C:membrane"/>
    <property type="evidence" value="ECO:0007669"/>
    <property type="project" value="UniProtKB-SubCell"/>
</dbReference>
<comment type="similarity">
    <text evidence="2">Belongs to the unc-93 family.</text>
</comment>
<dbReference type="Pfam" id="PF05978">
    <property type="entry name" value="UNC-93"/>
    <property type="match status" value="3"/>
</dbReference>
<evidence type="ECO:0000256" key="7">
    <source>
        <dbReference type="ARBA" id="ARBA00040302"/>
    </source>
</evidence>
<feature type="transmembrane region" description="Helical" evidence="9">
    <location>
        <begin position="537"/>
        <end position="558"/>
    </location>
</feature>
<keyword evidence="5 9" id="KW-0472">Membrane</keyword>
<proteinExistence type="inferred from homology"/>
<comment type="subcellular location">
    <subcellularLocation>
        <location evidence="1">Membrane</location>
        <topology evidence="1">Multi-pass membrane protein</topology>
    </subcellularLocation>
</comment>
<feature type="transmembrane region" description="Helical" evidence="9">
    <location>
        <begin position="439"/>
        <end position="458"/>
    </location>
</feature>
<keyword evidence="3 9" id="KW-0812">Transmembrane</keyword>
<keyword evidence="6" id="KW-0325">Glycoprotein</keyword>
<gene>
    <name evidence="10" type="ORF">TTEB3V08_LOCUS4232</name>
</gene>
<evidence type="ECO:0000256" key="5">
    <source>
        <dbReference type="ARBA" id="ARBA00023136"/>
    </source>
</evidence>
<evidence type="ECO:0000256" key="2">
    <source>
        <dbReference type="ARBA" id="ARBA00009172"/>
    </source>
</evidence>
<keyword evidence="4 9" id="KW-1133">Transmembrane helix</keyword>
<evidence type="ECO:0000256" key="4">
    <source>
        <dbReference type="ARBA" id="ARBA00022989"/>
    </source>
</evidence>
<evidence type="ECO:0000256" key="6">
    <source>
        <dbReference type="ARBA" id="ARBA00023180"/>
    </source>
</evidence>
<evidence type="ECO:0000313" key="10">
    <source>
        <dbReference type="EMBL" id="CAD7456197.1"/>
    </source>
</evidence>
<dbReference type="InterPro" id="IPR010291">
    <property type="entry name" value="Ion_channel_UNC-93"/>
</dbReference>
<feature type="transmembrane region" description="Helical" evidence="9">
    <location>
        <begin position="218"/>
        <end position="237"/>
    </location>
</feature>
<dbReference type="PANTHER" id="PTHR23294">
    <property type="entry name" value="ET TRANSLATION PRODUCT-RELATED"/>
    <property type="match status" value="1"/>
</dbReference>
<name>A0A7R9FMS4_9NEOP</name>
<sequence>MESGKTFMGEKLCTPHRDQNPDLPIIASPVYCESNALDRSTTDVGCFASSVVVLGVVHSEDSALWDRKTVLDSIHTDDPSFVGDGYTSLAVIYAVFAVCNWLAPSIISLTGPKVAMLVGAVTYAWVLSLEPSLQVPGQLLGPPDSSVVWTLSSSWDLLTLVVVWTLSPHVVPQSVSITTVVPVVPQQCCSAPKNYQLTKRPHLVPRLFIVSFLFPKTWLLYLASCVIGFGAAIIWTGQGNYLTLNSDSETISRNSGVFWAMLQASMFFGNLFVYFKFQGKTHIDHDTRLVVFIVLIVLAAIGIVFLLLLRPAQNADGDGVYSPSIGFTLQMGSNAKQLVGLSGIFIGVGEVVGKYQSVHSDVRRELITDGSENMICGAAQAVERMVGVGTVQVWRKDATAEHRVSQNCQTNLMPCLCPTGGALFGILGQKTIRWGRDPIVMIGFVVHILSFFLIFINLPDAAPFGDTNGLAFISSNQYLAMLCSLLLGFGDSCYNTQIYSILGGIFPEDSAPAFALFKFTQSIAAAASFFYSSHIGLHAQLGILIVFATLGTLTFCWVEWMSRAKKTIGFNGTIDDPAYVDSSRAVID</sequence>
<evidence type="ECO:0000256" key="3">
    <source>
        <dbReference type="ARBA" id="ARBA00022692"/>
    </source>
</evidence>
<dbReference type="Gene3D" id="1.20.1250.20">
    <property type="entry name" value="MFS general substrate transporter like domains"/>
    <property type="match status" value="1"/>
</dbReference>
<protein>
    <recommendedName>
        <fullName evidence="7">UNC93-like protein MFSD11</fullName>
    </recommendedName>
    <alternativeName>
        <fullName evidence="8">Major facilitator superfamily domain-containing protein 11</fullName>
    </alternativeName>
</protein>
<feature type="transmembrane region" description="Helical" evidence="9">
    <location>
        <begin position="289"/>
        <end position="309"/>
    </location>
</feature>
<dbReference type="AlphaFoldDB" id="A0A7R9FMS4"/>
<dbReference type="InterPro" id="IPR051617">
    <property type="entry name" value="UNC-93-like_regulator"/>
</dbReference>
<dbReference type="PANTHER" id="PTHR23294:SF0">
    <property type="entry name" value="UNC93-LIKE PROTEIN MFSD11"/>
    <property type="match status" value="1"/>
</dbReference>
<organism evidence="10">
    <name type="scientific">Timema tahoe</name>
    <dbReference type="NCBI Taxonomy" id="61484"/>
    <lineage>
        <taxon>Eukaryota</taxon>
        <taxon>Metazoa</taxon>
        <taxon>Ecdysozoa</taxon>
        <taxon>Arthropoda</taxon>
        <taxon>Hexapoda</taxon>
        <taxon>Insecta</taxon>
        <taxon>Pterygota</taxon>
        <taxon>Neoptera</taxon>
        <taxon>Polyneoptera</taxon>
        <taxon>Phasmatodea</taxon>
        <taxon>Timematodea</taxon>
        <taxon>Timematoidea</taxon>
        <taxon>Timematidae</taxon>
        <taxon>Timema</taxon>
    </lineage>
</organism>